<name>A0AAE8Q963_9HYPH</name>
<dbReference type="GO" id="GO:0008168">
    <property type="term" value="F:methyltransferase activity"/>
    <property type="evidence" value="ECO:0007669"/>
    <property type="project" value="UniProtKB-KW"/>
</dbReference>
<evidence type="ECO:0000313" key="3">
    <source>
        <dbReference type="Proteomes" id="UP000291892"/>
    </source>
</evidence>
<evidence type="ECO:0000259" key="1">
    <source>
        <dbReference type="Pfam" id="PF05050"/>
    </source>
</evidence>
<dbReference type="AlphaFoldDB" id="A0AAE8Q963"/>
<dbReference type="Gene3D" id="3.40.50.150">
    <property type="entry name" value="Vaccinia Virus protein VP39"/>
    <property type="match status" value="2"/>
</dbReference>
<dbReference type="GO" id="GO:0005737">
    <property type="term" value="C:cytoplasm"/>
    <property type="evidence" value="ECO:0007669"/>
    <property type="project" value="GOC"/>
</dbReference>
<dbReference type="GO" id="GO:0032259">
    <property type="term" value="P:methylation"/>
    <property type="evidence" value="ECO:0007669"/>
    <property type="project" value="UniProtKB-KW"/>
</dbReference>
<dbReference type="GO" id="GO:0005886">
    <property type="term" value="C:plasma membrane"/>
    <property type="evidence" value="ECO:0007669"/>
    <property type="project" value="TreeGrafter"/>
</dbReference>
<comment type="caution">
    <text evidence="2">The sequence shown here is derived from an EMBL/GenBank/DDBJ whole genome shotgun (WGS) entry which is preliminary data.</text>
</comment>
<dbReference type="InterPro" id="IPR029063">
    <property type="entry name" value="SAM-dependent_MTases_sf"/>
</dbReference>
<dbReference type="SUPFAM" id="SSF53335">
    <property type="entry name" value="S-adenosyl-L-methionine-dependent methyltransferases"/>
    <property type="match status" value="2"/>
</dbReference>
<dbReference type="PANTHER" id="PTHR34009">
    <property type="entry name" value="PROTEIN STAR"/>
    <property type="match status" value="1"/>
</dbReference>
<evidence type="ECO:0000313" key="2">
    <source>
        <dbReference type="EMBL" id="TBF17339.1"/>
    </source>
</evidence>
<dbReference type="PANTHER" id="PTHR34009:SF2">
    <property type="entry name" value="PROTEIN STAR"/>
    <property type="match status" value="1"/>
</dbReference>
<keyword evidence="2" id="KW-0808">Transferase</keyword>
<dbReference type="InterPro" id="IPR006342">
    <property type="entry name" value="FkbM_mtfrase"/>
</dbReference>
<dbReference type="EMBL" id="SIKX01000001">
    <property type="protein sequence ID" value="TBF17339.1"/>
    <property type="molecule type" value="Genomic_DNA"/>
</dbReference>
<dbReference type="NCBIfam" id="TIGR01444">
    <property type="entry name" value="fkbM_fam"/>
    <property type="match status" value="1"/>
</dbReference>
<accession>A0AAE8Q963</accession>
<proteinExistence type="predicted"/>
<dbReference type="GO" id="GO:0006888">
    <property type="term" value="P:endoplasmic reticulum to Golgi vesicle-mediated transport"/>
    <property type="evidence" value="ECO:0007669"/>
    <property type="project" value="TreeGrafter"/>
</dbReference>
<dbReference type="InterPro" id="IPR053202">
    <property type="entry name" value="EGF_Rcpt_Signaling_Reg"/>
</dbReference>
<gene>
    <name evidence="2" type="ORF">ELG94_02530</name>
</gene>
<dbReference type="GO" id="GO:0016197">
    <property type="term" value="P:endosomal transport"/>
    <property type="evidence" value="ECO:0007669"/>
    <property type="project" value="TreeGrafter"/>
</dbReference>
<dbReference type="RefSeq" id="WP_130689382.1">
    <property type="nucleotide sequence ID" value="NZ_SIKX01000001.1"/>
</dbReference>
<feature type="domain" description="Methyltransferase FkbM" evidence="1">
    <location>
        <begin position="283"/>
        <end position="439"/>
    </location>
</feature>
<dbReference type="Proteomes" id="UP000291892">
    <property type="component" value="Unassembled WGS sequence"/>
</dbReference>
<keyword evidence="2" id="KW-0489">Methyltransferase</keyword>
<protein>
    <submittedName>
        <fullName evidence="2">FkbM family methyltransferase</fullName>
    </submittedName>
</protein>
<organism evidence="2 3">
    <name type="scientific">Rhizobium ruizarguesonis</name>
    <dbReference type="NCBI Taxonomy" id="2081791"/>
    <lineage>
        <taxon>Bacteria</taxon>
        <taxon>Pseudomonadati</taxon>
        <taxon>Pseudomonadota</taxon>
        <taxon>Alphaproteobacteria</taxon>
        <taxon>Hyphomicrobiales</taxon>
        <taxon>Rhizobiaceae</taxon>
        <taxon>Rhizobium/Agrobacterium group</taxon>
        <taxon>Rhizobium</taxon>
    </lineage>
</organism>
<dbReference type="Pfam" id="PF05050">
    <property type="entry name" value="Methyltransf_21"/>
    <property type="match status" value="1"/>
</dbReference>
<reference evidence="2 3" key="1">
    <citation type="submission" date="2019-02" db="EMBL/GenBank/DDBJ databases">
        <title>The genomic architecture of introgression among sibling species of bacteria.</title>
        <authorList>
            <person name="Cavassim M.I.A."/>
            <person name="Moeskjaer S."/>
            <person name="Moslemi C."/>
            <person name="Fields B."/>
            <person name="Bachmann A."/>
            <person name="Vilhjalmsson B."/>
            <person name="Schierup M.H."/>
            <person name="Young J.P.W."/>
            <person name="Andersen S.U."/>
        </authorList>
    </citation>
    <scope>NUCLEOTIDE SEQUENCE [LARGE SCALE GENOMIC DNA]</scope>
    <source>
        <strain evidence="2 3">SM42</strain>
    </source>
</reference>
<sequence>MPNYVVKILNKWQNRFRLLKSYISFTYPLVRYRRDLFTPQDALRYFPRWIQSKESGKGSLADELPWMAYPAIDYLSSFLEKSHKVFEYGAGGSSVYFIRRVAELISVEHDERWFEETRNIVTNLSAELKVTWKGFFAPPKHTGKPTITDPSDPLSYASSDAAYAGMTFEDYCSAIDSYPNEYFDVILIDGRARPGCFLHCMNKVKFNGYIVLDNAERETYAYIERTAQTFGFEVKEFWGPGPYNDYPWRTIFLQRKRQYFGLEELDRKLEKYLNYEGGFFVEAGGNDGVRQSNTLYYEMRRGWRGLLVEAVPELYEECRRNRPSAQVVWGALTDSTEVPGTITIRYAGLMSVAKGGMKSDQEELAHVEAGCTVQRLDTYEVEVPCRTLADIIEEYKLPQIHLLSLDIEGMELKALKGLNLAINKPLYILVEVRYREEVEKELGDQYEFVAQLSHHDILFGLKQT</sequence>